<protein>
    <submittedName>
        <fullName evidence="3">NAD-dependent dehydratase</fullName>
    </submittedName>
</protein>
<dbReference type="Gene3D" id="3.90.25.10">
    <property type="entry name" value="UDP-galactose 4-epimerase, domain 1"/>
    <property type="match status" value="1"/>
</dbReference>
<dbReference type="RefSeq" id="WP_098734650.1">
    <property type="nucleotide sequence ID" value="NZ_PDKW01000036.1"/>
</dbReference>
<dbReference type="Gene3D" id="3.40.50.720">
    <property type="entry name" value="NAD(P)-binding Rossmann-like Domain"/>
    <property type="match status" value="1"/>
</dbReference>
<name>A0A2B8BNJ0_9PROT</name>
<gene>
    <name evidence="3" type="ORF">CRT60_01320</name>
</gene>
<accession>A0A2B8BNJ0</accession>
<dbReference type="AlphaFoldDB" id="A0A2B8BNJ0"/>
<dbReference type="InterPro" id="IPR001509">
    <property type="entry name" value="Epimerase_deHydtase"/>
</dbReference>
<dbReference type="EMBL" id="PDKW01000036">
    <property type="protein sequence ID" value="PGH59299.1"/>
    <property type="molecule type" value="Genomic_DNA"/>
</dbReference>
<evidence type="ECO:0000259" key="2">
    <source>
        <dbReference type="Pfam" id="PF01370"/>
    </source>
</evidence>
<dbReference type="OrthoDB" id="9801785at2"/>
<evidence type="ECO:0000256" key="1">
    <source>
        <dbReference type="ARBA" id="ARBA00023027"/>
    </source>
</evidence>
<evidence type="ECO:0000313" key="3">
    <source>
        <dbReference type="EMBL" id="PGH59299.1"/>
    </source>
</evidence>
<keyword evidence="1" id="KW-0520">NAD</keyword>
<comment type="caution">
    <text evidence="3">The sequence shown here is derived from an EMBL/GenBank/DDBJ whole genome shotgun (WGS) entry which is preliminary data.</text>
</comment>
<dbReference type="PANTHER" id="PTHR43574">
    <property type="entry name" value="EPIMERASE-RELATED"/>
    <property type="match status" value="1"/>
</dbReference>
<proteinExistence type="predicted"/>
<dbReference type="SUPFAM" id="SSF51735">
    <property type="entry name" value="NAD(P)-binding Rossmann-fold domains"/>
    <property type="match status" value="1"/>
</dbReference>
<keyword evidence="4" id="KW-1185">Reference proteome</keyword>
<dbReference type="Proteomes" id="UP000225379">
    <property type="component" value="Unassembled WGS sequence"/>
</dbReference>
<reference evidence="4" key="1">
    <citation type="submission" date="2017-10" db="EMBL/GenBank/DDBJ databases">
        <authorList>
            <person name="Kravchenko I.K."/>
            <person name="Grouzdev D.S."/>
        </authorList>
    </citation>
    <scope>NUCLEOTIDE SEQUENCE [LARGE SCALE GENOMIC DNA]</scope>
    <source>
        <strain evidence="4">B2</strain>
    </source>
</reference>
<sequence>MSKLANNPGKDDLILVTGAGGFIGGHLIADLRAQGYRRLRAVDIKAAGEWFQRFPDIENLTLDLRDKENCYTAAKGARYIFNLAADMGGMGFIETHKAECMLSVLIGTHMLMAARDNGCERLFYSSSACVYAADKQTSADVTALKEADAYPAMPEDGYGWEKLFTERMCRHFSEDFGLQVRIARYHNVYGPLGTYDGGREKAPAAICRKVARAIIDKTNEIEIWGDGEQTRSFMFIDDCLYGSQTLMWSDISEPLNIGSSELVSINQLVDIVESIAGCTLKRRYKLDAPKGVRGRNSDNTLIRQRLDWEPGITLRQGLEKTYAWVFEQLTSTDGKQRLVFRQ</sequence>
<evidence type="ECO:0000313" key="4">
    <source>
        <dbReference type="Proteomes" id="UP000225379"/>
    </source>
</evidence>
<dbReference type="InterPro" id="IPR036291">
    <property type="entry name" value="NAD(P)-bd_dom_sf"/>
</dbReference>
<dbReference type="Pfam" id="PF01370">
    <property type="entry name" value="Epimerase"/>
    <property type="match status" value="1"/>
</dbReference>
<feature type="domain" description="NAD-dependent epimerase/dehydratase" evidence="2">
    <location>
        <begin position="14"/>
        <end position="246"/>
    </location>
</feature>
<organism evidence="3 4">
    <name type="scientific">Azospirillum palustre</name>
    <dbReference type="NCBI Taxonomy" id="2044885"/>
    <lineage>
        <taxon>Bacteria</taxon>
        <taxon>Pseudomonadati</taxon>
        <taxon>Pseudomonadota</taxon>
        <taxon>Alphaproteobacteria</taxon>
        <taxon>Rhodospirillales</taxon>
        <taxon>Azospirillaceae</taxon>
        <taxon>Azospirillum</taxon>
    </lineage>
</organism>